<dbReference type="Gramene" id="TraesSYM4A03G02131730.1">
    <property type="protein sequence ID" value="TraesSYM4A03G02131730.1"/>
    <property type="gene ID" value="TraesSYM4A03G02131730"/>
</dbReference>
<sequence length="191" mass="22012">MALSSSRPHHLLRRFHASARALSRVEPHEFSQPSDYLGSWAERAPATVAAGGGDTREAWARLERLRKGYAREVGELRRQYAYEAQLLEAERQRKAEARAEAARVANEERKAAKAAAAQTRAAERRAFELDFRQALMKERAQKLESWRNKEKLKAQKKAEHRELLRRQSSVWVAEDKMEKKILEAIMHTTPL</sequence>
<dbReference type="Gramene" id="TraesJUL4A03G02123730.1">
    <property type="protein sequence ID" value="TraesJUL4A03G02123730.1"/>
    <property type="gene ID" value="TraesJUL4A03G02123730"/>
</dbReference>
<dbReference type="Gramene" id="TraesCAD_scaffold_033768_01G000100.1">
    <property type="protein sequence ID" value="TraesCAD_scaffold_033768_01G000100.1"/>
    <property type="gene ID" value="TraesCAD_scaffold_033768_01G000100"/>
</dbReference>
<dbReference type="Gramene" id="TraesSTA4A03G02101010.2">
    <property type="protein sequence ID" value="TraesSTA4A03G02101010.2"/>
    <property type="gene ID" value="TraesSTA4A03G02101010"/>
</dbReference>
<dbReference type="Gramene" id="TraesNOR4A03G02126240.1">
    <property type="protein sequence ID" value="TraesNOR4A03G02126240.1"/>
    <property type="gene ID" value="TraesNOR4A03G02126240"/>
</dbReference>
<dbReference type="Gramene" id="TraesROB_scaffold_111827_01G000100.1">
    <property type="protein sequence ID" value="TraesROB_scaffold_111827_01G000100.1"/>
    <property type="gene ID" value="TraesROB_scaffold_111827_01G000100"/>
</dbReference>
<dbReference type="Gramene" id="TraesMAC4A03G02103910.1">
    <property type="protein sequence ID" value="TraesMAC4A03G02103910.1"/>
    <property type="gene ID" value="TraesMAC4A03G02103910"/>
</dbReference>
<dbReference type="Gramene" id="TraesJUL4A03G02123730.2">
    <property type="protein sequence ID" value="TraesJUL4A03G02123730.2"/>
    <property type="gene ID" value="TraesJUL4A03G02123730"/>
</dbReference>
<dbReference type="Gramene" id="TraesARI4A03G02141860.2">
    <property type="protein sequence ID" value="TraesARI4A03G02141860.2"/>
    <property type="gene ID" value="TraesARI4A03G02141860"/>
</dbReference>
<dbReference type="Gramene" id="TraesJAG4A03G02105680.2">
    <property type="protein sequence ID" value="TraesJAG4A03G02105680.2"/>
    <property type="gene ID" value="TraesJAG4A03G02105680"/>
</dbReference>
<dbReference type="Gramene" id="TraesPARA_EIv1.0_1259420.2">
    <property type="protein sequence ID" value="TraesPARA_EIv1.0_1259420.2.CDS"/>
    <property type="gene ID" value="TraesPARA_EIv1.0_1259420"/>
</dbReference>
<dbReference type="PaxDb" id="4565-Traes_4AL_0B6B1F05C.1"/>
<dbReference type="Gramene" id="TraesLAC4A03G02058270.2">
    <property type="protein sequence ID" value="TraesLAC4A03G02058270.2"/>
    <property type="gene ID" value="TraesLAC4A03G02058270"/>
</dbReference>
<dbReference type="STRING" id="4565.A0A3B6HVI7"/>
<dbReference type="Gramene" id="TraesPARA_EIv1.0_1259420.1">
    <property type="protein sequence ID" value="TraesPARA_EIv1.0_1259420.1.CDS"/>
    <property type="gene ID" value="TraesPARA_EIv1.0_1259420"/>
</dbReference>
<name>A0A3B6HVI7_WHEAT</name>
<dbReference type="Gramene" id="TraesSTA4A03G02101010.1">
    <property type="protein sequence ID" value="TraesSTA4A03G02101010.1"/>
    <property type="gene ID" value="TraesSTA4A03G02101010"/>
</dbReference>
<dbReference type="Gramene" id="TraesSTA4A03G02101010.3">
    <property type="protein sequence ID" value="TraesSTA4A03G02101010.3"/>
    <property type="gene ID" value="TraesSTA4A03G02101010"/>
</dbReference>
<dbReference type="EnsemblPlants" id="TraesCS4A02G184600.1">
    <property type="protein sequence ID" value="TraesCS4A02G184600.1"/>
    <property type="gene ID" value="TraesCS4A02G184600"/>
</dbReference>
<protein>
    <submittedName>
        <fullName evidence="1">Uncharacterized protein</fullName>
    </submittedName>
</protein>
<organism evidence="1">
    <name type="scientific">Triticum aestivum</name>
    <name type="common">Wheat</name>
    <dbReference type="NCBI Taxonomy" id="4565"/>
    <lineage>
        <taxon>Eukaryota</taxon>
        <taxon>Viridiplantae</taxon>
        <taxon>Streptophyta</taxon>
        <taxon>Embryophyta</taxon>
        <taxon>Tracheophyta</taxon>
        <taxon>Spermatophyta</taxon>
        <taxon>Magnoliopsida</taxon>
        <taxon>Liliopsida</taxon>
        <taxon>Poales</taxon>
        <taxon>Poaceae</taxon>
        <taxon>BOP clade</taxon>
        <taxon>Pooideae</taxon>
        <taxon>Triticodae</taxon>
        <taxon>Triticeae</taxon>
        <taxon>Triticinae</taxon>
        <taxon>Triticum</taxon>
    </lineage>
</organism>
<dbReference type="Gramene" id="TraesLDM4A03G02103200.3">
    <property type="protein sequence ID" value="TraesLDM4A03G02103200.3"/>
    <property type="gene ID" value="TraesLDM4A03G02103200"/>
</dbReference>
<reference evidence="1" key="2">
    <citation type="submission" date="2018-10" db="UniProtKB">
        <authorList>
            <consortium name="EnsemblPlants"/>
        </authorList>
    </citation>
    <scope>IDENTIFICATION</scope>
</reference>
<accession>A0A3B6HVI7</accession>
<dbReference type="Gramene" id="TraesMAC4A03G02103910.2">
    <property type="protein sequence ID" value="TraesMAC4A03G02103910.2"/>
    <property type="gene ID" value="TraesMAC4A03G02103910"/>
</dbReference>
<dbReference type="Gramene" id="TraesSYM4A03G02131730.2">
    <property type="protein sequence ID" value="TraesSYM4A03G02131730.2"/>
    <property type="gene ID" value="TraesSYM4A03G02131730"/>
</dbReference>
<dbReference type="Gramene" id="TraesARI4A03G02141860.3">
    <property type="protein sequence ID" value="TraesARI4A03G02141860.3"/>
    <property type="gene ID" value="TraesARI4A03G02141860"/>
</dbReference>
<dbReference type="Gramene" id="TraesNOR4A03G02126240.2">
    <property type="protein sequence ID" value="TraesNOR4A03G02126240.2"/>
    <property type="gene ID" value="TraesNOR4A03G02126240"/>
</dbReference>
<dbReference type="Gramene" id="TraesJUL4A03G02123730.4">
    <property type="protein sequence ID" value="TraesJUL4A03G02123730.4"/>
    <property type="gene ID" value="TraesJUL4A03G02123730"/>
</dbReference>
<dbReference type="Gramene" id="TraesLDM4A03G02103200.4">
    <property type="protein sequence ID" value="TraesLDM4A03G02103200.4"/>
    <property type="gene ID" value="TraesLDM4A03G02103200"/>
</dbReference>
<dbReference type="Gramene" id="TraesARI4A03G02141860.1">
    <property type="protein sequence ID" value="TraesARI4A03G02141860.1"/>
    <property type="gene ID" value="TraesARI4A03G02141860"/>
</dbReference>
<dbReference type="Gramene" id="TraesWEE_scaffold_044987_01G000100.1">
    <property type="protein sequence ID" value="TraesWEE_scaffold_044987_01G000100.1"/>
    <property type="gene ID" value="TraesWEE_scaffold_044987_01G000100"/>
</dbReference>
<dbReference type="Gramene" id="TraesSYM4A03G02131730.3">
    <property type="protein sequence ID" value="TraesSYM4A03G02131730.3"/>
    <property type="gene ID" value="TraesSYM4A03G02131730"/>
</dbReference>
<dbReference type="PANTHER" id="PTHR36402:SF1">
    <property type="entry name" value="EXPRESSED PROTEIN"/>
    <property type="match status" value="1"/>
</dbReference>
<dbReference type="Gramene" id="TraesCS4A03G0500000.1">
    <property type="protein sequence ID" value="TraesCS4A03G0500000.1.CDS"/>
    <property type="gene ID" value="TraesCS4A03G0500000"/>
</dbReference>
<dbReference type="Gramene" id="TraesLDM4A03G02103200.1">
    <property type="protein sequence ID" value="TraesLDM4A03G02103200.1"/>
    <property type="gene ID" value="TraesLDM4A03G02103200"/>
</dbReference>
<reference evidence="1" key="1">
    <citation type="submission" date="2018-08" db="EMBL/GenBank/DDBJ databases">
        <authorList>
            <person name="Rossello M."/>
        </authorList>
    </citation>
    <scope>NUCLEOTIDE SEQUENCE [LARGE SCALE GENOMIC DNA]</scope>
    <source>
        <strain evidence="1">cv. Chinese Spring</strain>
    </source>
</reference>
<evidence type="ECO:0000313" key="2">
    <source>
        <dbReference type="Proteomes" id="UP000019116"/>
    </source>
</evidence>
<dbReference type="Gramene" id="TraesLDM4A03G02103200.2">
    <property type="protein sequence ID" value="TraesLDM4A03G02103200.2"/>
    <property type="gene ID" value="TraesLDM4A03G02103200"/>
</dbReference>
<dbReference type="Gramene" id="TraesCLE_scaffold_014545_01G000100.1">
    <property type="protein sequence ID" value="TraesCLE_scaffold_014545_01G000100.1"/>
    <property type="gene ID" value="TraesCLE_scaffold_014545_01G000100"/>
</dbReference>
<dbReference type="AlphaFoldDB" id="A0A3B6HVI7"/>
<proteinExistence type="predicted"/>
<evidence type="ECO:0000313" key="1">
    <source>
        <dbReference type="EnsemblPlants" id="TraesCS4A02G184600.1"/>
    </source>
</evidence>
<dbReference type="Gramene" id="TraesJAG4A03G02105680.1">
    <property type="protein sequence ID" value="TraesJAG4A03G02105680.1"/>
    <property type="gene ID" value="TraesJAG4A03G02105680"/>
</dbReference>
<dbReference type="Gramene" id="TraesLAC4A03G02058270.1">
    <property type="protein sequence ID" value="TraesLAC4A03G02058270.1"/>
    <property type="gene ID" value="TraesLAC4A03G02058270"/>
</dbReference>
<dbReference type="Proteomes" id="UP000019116">
    <property type="component" value="Chromosome 4A"/>
</dbReference>
<dbReference type="OrthoDB" id="1938107at2759"/>
<dbReference type="OMA" id="NWRMKEK"/>
<dbReference type="Gramene" id="TraesJUL4A03G02123730.3">
    <property type="protein sequence ID" value="TraesJUL4A03G02123730.3"/>
    <property type="gene ID" value="TraesJUL4A03G02123730"/>
</dbReference>
<keyword evidence="2" id="KW-1185">Reference proteome</keyword>
<dbReference type="SMR" id="A0A3B6HVI7"/>
<dbReference type="PANTHER" id="PTHR36402">
    <property type="entry name" value="EXPRESSED PROTEIN"/>
    <property type="match status" value="1"/>
</dbReference>
<dbReference type="Gramene" id="TraesCS4A02G184600.1">
    <property type="protein sequence ID" value="TraesCS4A02G184600.1"/>
    <property type="gene ID" value="TraesCS4A02G184600"/>
</dbReference>